<feature type="transmembrane region" description="Helical" evidence="2">
    <location>
        <begin position="261"/>
        <end position="277"/>
    </location>
</feature>
<feature type="transmembrane region" description="Helical" evidence="2">
    <location>
        <begin position="308"/>
        <end position="330"/>
    </location>
</feature>
<feature type="transmembrane region" description="Helical" evidence="2">
    <location>
        <begin position="151"/>
        <end position="172"/>
    </location>
</feature>
<feature type="transmembrane region" description="Helical" evidence="2">
    <location>
        <begin position="579"/>
        <end position="599"/>
    </location>
</feature>
<feature type="transmembrane region" description="Helical" evidence="2">
    <location>
        <begin position="643"/>
        <end position="662"/>
    </location>
</feature>
<proteinExistence type="predicted"/>
<dbReference type="PANTHER" id="PTHR38434">
    <property type="entry name" value="BLL2549 PROTEIN"/>
    <property type="match status" value="1"/>
</dbReference>
<feature type="transmembrane region" description="Helical" evidence="2">
    <location>
        <begin position="403"/>
        <end position="420"/>
    </location>
</feature>
<dbReference type="RefSeq" id="WP_341841423.1">
    <property type="nucleotide sequence ID" value="NZ_CP149792.1"/>
</dbReference>
<feature type="region of interest" description="Disordered" evidence="1">
    <location>
        <begin position="44"/>
        <end position="64"/>
    </location>
</feature>
<evidence type="ECO:0000256" key="2">
    <source>
        <dbReference type="SAM" id="Phobius"/>
    </source>
</evidence>
<accession>A0ABZ2Z398</accession>
<evidence type="ECO:0000313" key="3">
    <source>
        <dbReference type="EMBL" id="WZN46740.1"/>
    </source>
</evidence>
<feature type="transmembrane region" description="Helical" evidence="2">
    <location>
        <begin position="773"/>
        <end position="790"/>
    </location>
</feature>
<gene>
    <name evidence="3" type="ORF">WJU22_00895</name>
</gene>
<dbReference type="Proteomes" id="UP001449657">
    <property type="component" value="Chromosome"/>
</dbReference>
<feature type="transmembrane region" description="Helical" evidence="2">
    <location>
        <begin position="611"/>
        <end position="631"/>
    </location>
</feature>
<feature type="transmembrane region" description="Helical" evidence="2">
    <location>
        <begin position="682"/>
        <end position="707"/>
    </location>
</feature>
<dbReference type="PANTHER" id="PTHR38434:SF1">
    <property type="entry name" value="BLL2549 PROTEIN"/>
    <property type="match status" value="1"/>
</dbReference>
<organism evidence="3 4">
    <name type="scientific">Chitinophaga caseinilytica</name>
    <dbReference type="NCBI Taxonomy" id="2267521"/>
    <lineage>
        <taxon>Bacteria</taxon>
        <taxon>Pseudomonadati</taxon>
        <taxon>Bacteroidota</taxon>
        <taxon>Chitinophagia</taxon>
        <taxon>Chitinophagales</taxon>
        <taxon>Chitinophagaceae</taxon>
        <taxon>Chitinophaga</taxon>
    </lineage>
</organism>
<dbReference type="InterPro" id="IPR019286">
    <property type="entry name" value="DUF2339_TM"/>
</dbReference>
<feature type="transmembrane region" description="Helical" evidence="2">
    <location>
        <begin position="744"/>
        <end position="761"/>
    </location>
</feature>
<keyword evidence="2" id="KW-0812">Transmembrane</keyword>
<feature type="transmembrane region" description="Helical" evidence="2">
    <location>
        <begin position="372"/>
        <end position="391"/>
    </location>
</feature>
<feature type="transmembrane region" description="Helical" evidence="2">
    <location>
        <begin position="479"/>
        <end position="497"/>
    </location>
</feature>
<dbReference type="Pfam" id="PF10101">
    <property type="entry name" value="DUF2339"/>
    <property type="match status" value="1"/>
</dbReference>
<reference evidence="3 4" key="1">
    <citation type="submission" date="2024-03" db="EMBL/GenBank/DDBJ databases">
        <title>Chitinophaga caseinilytica sp. nov., a casein hydrolysing bacterium isolated from forest soil.</title>
        <authorList>
            <person name="Lee D.S."/>
            <person name="Han D.M."/>
            <person name="Baek J.H."/>
            <person name="Choi D.G."/>
            <person name="Jeon J.H."/>
            <person name="Jeon C.O."/>
        </authorList>
    </citation>
    <scope>NUCLEOTIDE SEQUENCE [LARGE SCALE GENOMIC DNA]</scope>
    <source>
        <strain evidence="3 4">KACC 19118</strain>
    </source>
</reference>
<feature type="transmembrane region" description="Helical" evidence="2">
    <location>
        <begin position="233"/>
        <end position="254"/>
    </location>
</feature>
<dbReference type="EMBL" id="CP150096">
    <property type="protein sequence ID" value="WZN46740.1"/>
    <property type="molecule type" value="Genomic_DNA"/>
</dbReference>
<sequence>MSITLVILLLIVLLVLVVMAQNRNAERMSEILYRLDKLSKELEKREISPAPGRPASPEISPDSGTVVEAPIAPEPVALPAPVPLHQEPPVPQFVEEVPEPEEKEEMRAAFQAAEMKRGPEAIYVEPEPQPSFWEKFMEKNPDIEKFIGENLFNKIGIAVLVIGIGFFLKFAIDKNWINEIGRTFIGFLCGAALIGLAHRMRKSFAAFSSVLVGGGVAVLYFTVAIAFHQYALVGQTTAFLLTVAITAFTVFLSISYDRKELAVLAILGGFGAPFMVSTGHANLIAFFSWMLILNVGMLVLAYFKKWNLVNIICYALTWLIFGGWMGSGALEGDRIVLGDVRTAFVFATAFYVVFFLMNVINNVRNGTRFRALEIGILLSNTLFYYSAGMLFMEKCGWQDWQGLFTALMAVFNCVFAYFLFRNSKADRTMVYLLIGLVLTFMSLAAPVQLNGNYITLFWAAESVLIFWLFRKSGIVQMKYASMAVLVLMLISLMMDWSQLYFPGPELRPVINKAFVTGIAAIAAVYLLRRQVAQDEPSVPLFPVMSAGGVSRVLQTILVILIYVVFLLEIVHQVNSHQPSLTALATGCFNFGYLSVLLLLTRRRNDKGAVVLMFLSLFAALAMLGYFNLSVIRVRTEVLAGETPMWVFLFHYLQTGLLVWLLVEMKKTIPQFRIPQLETGFNWFLSFMALYLLSAELDHLVVVLRAPVSAAATLGTVHGTGYALLWGLFAFVLMFIGLRRKSRDLRIVAITVFGITLVKLFAFDLRGLGEGGKIAAFISLGILLLLISFMYQRLKKIILTDDQPVEEKLPD</sequence>
<feature type="transmembrane region" description="Helical" evidence="2">
    <location>
        <begin position="548"/>
        <end position="567"/>
    </location>
</feature>
<protein>
    <submittedName>
        <fullName evidence="3">DUF2339 domain-containing protein</fullName>
    </submittedName>
</protein>
<feature type="transmembrane region" description="Helical" evidence="2">
    <location>
        <begin position="509"/>
        <end position="527"/>
    </location>
</feature>
<feature type="transmembrane region" description="Helical" evidence="2">
    <location>
        <begin position="719"/>
        <end position="737"/>
    </location>
</feature>
<feature type="transmembrane region" description="Helical" evidence="2">
    <location>
        <begin position="204"/>
        <end position="227"/>
    </location>
</feature>
<feature type="transmembrane region" description="Helical" evidence="2">
    <location>
        <begin position="283"/>
        <end position="303"/>
    </location>
</feature>
<evidence type="ECO:0000256" key="1">
    <source>
        <dbReference type="SAM" id="MobiDB-lite"/>
    </source>
</evidence>
<keyword evidence="2" id="KW-1133">Transmembrane helix</keyword>
<feature type="transmembrane region" description="Helical" evidence="2">
    <location>
        <begin position="429"/>
        <end position="447"/>
    </location>
</feature>
<evidence type="ECO:0000313" key="4">
    <source>
        <dbReference type="Proteomes" id="UP001449657"/>
    </source>
</evidence>
<keyword evidence="2" id="KW-0472">Membrane</keyword>
<name>A0ABZ2Z398_9BACT</name>
<feature type="transmembrane region" description="Helical" evidence="2">
    <location>
        <begin position="342"/>
        <end position="360"/>
    </location>
</feature>
<feature type="transmembrane region" description="Helical" evidence="2">
    <location>
        <begin position="453"/>
        <end position="470"/>
    </location>
</feature>
<keyword evidence="4" id="KW-1185">Reference proteome</keyword>